<feature type="transmembrane region" description="Helical" evidence="1">
    <location>
        <begin position="46"/>
        <end position="70"/>
    </location>
</feature>
<dbReference type="AlphaFoldDB" id="A0A2H5C908"/>
<proteinExistence type="predicted"/>
<evidence type="ECO:0000313" key="3">
    <source>
        <dbReference type="EMBL" id="SPE02405.1"/>
    </source>
</evidence>
<accession>A0A2H5C908</accession>
<reference evidence="3" key="2">
    <citation type="submission" date="2018-02" db="EMBL/GenBank/DDBJ databases">
        <authorList>
            <person name="Cohen D.B."/>
            <person name="Kent A.D."/>
        </authorList>
    </citation>
    <scope>NUCLEOTIDE SEQUENCE</scope>
    <source>
        <strain evidence="3">13942-1</strain>
    </source>
</reference>
<dbReference type="RefSeq" id="WP_000793772.1">
    <property type="nucleotide sequence ID" value="NZ_AP022066.1"/>
</dbReference>
<keyword evidence="1" id="KW-0472">Membrane</keyword>
<evidence type="ECO:0000313" key="4">
    <source>
        <dbReference type="Proteomes" id="UP000307735"/>
    </source>
</evidence>
<sequence length="114" mass="12522">MKNLSDIVGMFAFPFQTEIAFVAAIYPTAKNLTVSTRGHIGQKQYWSAWLCVMLLMVYVGFAAAVVWAVVPWLKGFIVSKFAVSALWATPVKGALLWGVGKMVAAIRRKITPSN</sequence>
<gene>
    <name evidence="3" type="primary">ibfA</name>
    <name evidence="2" type="ORF">PCOV28B_00005</name>
    <name evidence="3" type="ORF">RCS74_PI0012</name>
</gene>
<keyword evidence="1" id="KW-0812">Transmembrane</keyword>
<evidence type="ECO:0000313" key="2">
    <source>
        <dbReference type="EMBL" id="AUH19471.1"/>
    </source>
</evidence>
<geneLocation type="plasmid" evidence="3">
    <name>RCS74_pI</name>
</geneLocation>
<dbReference type="EMBL" id="LT985283">
    <property type="protein sequence ID" value="SPE02405.1"/>
    <property type="molecule type" value="Genomic_DNA"/>
</dbReference>
<geneLocation type="plasmid" evidence="2">
    <name>pCOV28B</name>
</geneLocation>
<reference evidence="2" key="1">
    <citation type="journal article" date="2018" name="PLoS ONE">
        <title>Characterization of plasmids harboring blaCTX-M and blaCMY genes in E. coli from French broilers.</title>
        <authorList>
            <person name="Touzain F."/>
            <person name="Le Devendec L."/>
            <person name="De Boisseson C."/>
            <person name="Baron S."/>
            <person name="Jouy E."/>
            <person name="Perrin-Guyomard A."/>
            <person name="Blanchard Y."/>
            <person name="Kempf I."/>
        </authorList>
    </citation>
    <scope>NUCLEOTIDE SEQUENCE</scope>
    <source>
        <plasmid evidence="2">pCOV28B</plasmid>
    </source>
</reference>
<evidence type="ECO:0000256" key="1">
    <source>
        <dbReference type="SAM" id="Phobius"/>
    </source>
</evidence>
<protein>
    <submittedName>
        <fullName evidence="3">Abortive infection protein</fullName>
    </submittedName>
</protein>
<keyword evidence="1" id="KW-1133">Transmembrane helix</keyword>
<dbReference type="Proteomes" id="UP000307735">
    <property type="component" value="Plasmid RCS74_pI"/>
</dbReference>
<organism evidence="2">
    <name type="scientific">Escherichia coli</name>
    <dbReference type="NCBI Taxonomy" id="562"/>
    <lineage>
        <taxon>Bacteria</taxon>
        <taxon>Pseudomonadati</taxon>
        <taxon>Pseudomonadota</taxon>
        <taxon>Gammaproteobacteria</taxon>
        <taxon>Enterobacterales</taxon>
        <taxon>Enterobacteriaceae</taxon>
        <taxon>Escherichia</taxon>
    </lineage>
</organism>
<name>A0A2H5C908_ECOLX</name>
<feature type="transmembrane region" description="Helical" evidence="1">
    <location>
        <begin position="7"/>
        <end position="26"/>
    </location>
</feature>
<geneLocation type="plasmid" evidence="4">
    <name>rcs74_pi</name>
</geneLocation>
<reference evidence="4" key="3">
    <citation type="submission" date="2018-02" db="EMBL/GenBank/DDBJ databases">
        <authorList>
            <person name="Cea G.-C."/>
            <person name="William W."/>
        </authorList>
    </citation>
    <scope>NUCLEOTIDE SEQUENCE [LARGE SCALE GENOMIC DNA]</scope>
    <source>
        <strain evidence="4">13942-1</strain>
        <plasmid evidence="4">rcs74_pi</plasmid>
    </source>
</reference>
<dbReference type="EMBL" id="MG649028">
    <property type="protein sequence ID" value="AUH19471.1"/>
    <property type="molecule type" value="Genomic_DNA"/>
</dbReference>
<keyword evidence="2" id="KW-0614">Plasmid</keyword>